<organism evidence="13 14">
    <name type="scientific">Marispirochaeta aestuarii</name>
    <dbReference type="NCBI Taxonomy" id="1963862"/>
    <lineage>
        <taxon>Bacteria</taxon>
        <taxon>Pseudomonadati</taxon>
        <taxon>Spirochaetota</taxon>
        <taxon>Spirochaetia</taxon>
        <taxon>Spirochaetales</taxon>
        <taxon>Spirochaetaceae</taxon>
        <taxon>Marispirochaeta</taxon>
    </lineage>
</organism>
<evidence type="ECO:0000256" key="5">
    <source>
        <dbReference type="ARBA" id="ARBA00023239"/>
    </source>
</evidence>
<feature type="binding site" evidence="10 12">
    <location>
        <begin position="134"/>
        <end position="135"/>
    </location>
    <ligand>
        <name>L-glutamine</name>
        <dbReference type="ChEBI" id="CHEBI:58359"/>
    </ligand>
</feature>
<keyword evidence="5 10" id="KW-0456">Lyase</keyword>
<comment type="catalytic activity">
    <reaction evidence="6 10">
        <text>aldehydo-D-ribose 5-phosphate + D-glyceraldehyde 3-phosphate + L-glutamine = pyridoxal 5'-phosphate + L-glutamate + phosphate + 3 H2O + H(+)</text>
        <dbReference type="Rhea" id="RHEA:31507"/>
        <dbReference type="ChEBI" id="CHEBI:15377"/>
        <dbReference type="ChEBI" id="CHEBI:15378"/>
        <dbReference type="ChEBI" id="CHEBI:29985"/>
        <dbReference type="ChEBI" id="CHEBI:43474"/>
        <dbReference type="ChEBI" id="CHEBI:58273"/>
        <dbReference type="ChEBI" id="CHEBI:58359"/>
        <dbReference type="ChEBI" id="CHEBI:59776"/>
        <dbReference type="ChEBI" id="CHEBI:597326"/>
        <dbReference type="EC" id="4.3.3.6"/>
    </reaction>
</comment>
<dbReference type="UniPathway" id="UPA00245"/>
<dbReference type="InterPro" id="IPR021196">
    <property type="entry name" value="PdxT/SNO_CS"/>
</dbReference>
<feature type="binding site" evidence="10 12">
    <location>
        <begin position="46"/>
        <end position="48"/>
    </location>
    <ligand>
        <name>L-glutamine</name>
        <dbReference type="ChEBI" id="CHEBI:58359"/>
    </ligand>
</feature>
<comment type="subunit">
    <text evidence="9 10">In the presence of PdxS, forms a dodecamer of heterodimers. Only shows activity in the heterodimer.</text>
</comment>
<dbReference type="Gene3D" id="3.40.50.880">
    <property type="match status" value="1"/>
</dbReference>
<protein>
    <recommendedName>
        <fullName evidence="10">Pyridoxal 5'-phosphate synthase subunit PdxT</fullName>
        <ecNumber evidence="10">4.3.3.6</ecNumber>
    </recommendedName>
    <alternativeName>
        <fullName evidence="10">Pdx2</fullName>
    </alternativeName>
    <alternativeName>
        <fullName evidence="10">Pyridoxal 5'-phosphate synthase glutaminase subunit</fullName>
        <ecNumber evidence="10">3.5.1.2</ecNumber>
    </alternativeName>
</protein>
<evidence type="ECO:0000313" key="14">
    <source>
        <dbReference type="Proteomes" id="UP000192343"/>
    </source>
</evidence>
<evidence type="ECO:0000256" key="3">
    <source>
        <dbReference type="ARBA" id="ARBA00022898"/>
    </source>
</evidence>
<dbReference type="OrthoDB" id="9810320at2"/>
<dbReference type="SUPFAM" id="SSF52317">
    <property type="entry name" value="Class I glutamine amidotransferase-like"/>
    <property type="match status" value="1"/>
</dbReference>
<dbReference type="GO" id="GO:0004359">
    <property type="term" value="F:glutaminase activity"/>
    <property type="evidence" value="ECO:0007669"/>
    <property type="project" value="UniProtKB-UniRule"/>
</dbReference>
<dbReference type="InterPro" id="IPR002161">
    <property type="entry name" value="PdxT/SNO"/>
</dbReference>
<comment type="similarity">
    <text evidence="1 10">Belongs to the glutaminase PdxT/SNO family.</text>
</comment>
<dbReference type="PROSITE" id="PS51273">
    <property type="entry name" value="GATASE_TYPE_1"/>
    <property type="match status" value="1"/>
</dbReference>
<dbReference type="GO" id="GO:0006543">
    <property type="term" value="P:L-glutamine catabolic process"/>
    <property type="evidence" value="ECO:0007669"/>
    <property type="project" value="UniProtKB-UniRule"/>
</dbReference>
<evidence type="ECO:0000256" key="1">
    <source>
        <dbReference type="ARBA" id="ARBA00008345"/>
    </source>
</evidence>
<comment type="catalytic activity">
    <reaction evidence="7 10">
        <text>L-glutamine + H2O = L-glutamate + NH4(+)</text>
        <dbReference type="Rhea" id="RHEA:15889"/>
        <dbReference type="ChEBI" id="CHEBI:15377"/>
        <dbReference type="ChEBI" id="CHEBI:28938"/>
        <dbReference type="ChEBI" id="CHEBI:29985"/>
        <dbReference type="ChEBI" id="CHEBI:58359"/>
        <dbReference type="EC" id="3.5.1.2"/>
    </reaction>
</comment>
<evidence type="ECO:0000256" key="4">
    <source>
        <dbReference type="ARBA" id="ARBA00022962"/>
    </source>
</evidence>
<keyword evidence="3 10" id="KW-0663">Pyridoxal phosphate</keyword>
<evidence type="ECO:0000256" key="6">
    <source>
        <dbReference type="ARBA" id="ARBA00047992"/>
    </source>
</evidence>
<evidence type="ECO:0000256" key="10">
    <source>
        <dbReference type="HAMAP-Rule" id="MF_01615"/>
    </source>
</evidence>
<name>A0A1Y1RV64_9SPIO</name>
<dbReference type="NCBIfam" id="TIGR03800">
    <property type="entry name" value="PLP_synth_Pdx2"/>
    <property type="match status" value="1"/>
</dbReference>
<dbReference type="PROSITE" id="PS51130">
    <property type="entry name" value="PDXT_SNO_2"/>
    <property type="match status" value="1"/>
</dbReference>
<dbReference type="InterPro" id="IPR029062">
    <property type="entry name" value="Class_I_gatase-like"/>
</dbReference>
<dbReference type="Pfam" id="PF01174">
    <property type="entry name" value="SNO"/>
    <property type="match status" value="1"/>
</dbReference>
<dbReference type="CDD" id="cd01749">
    <property type="entry name" value="GATase1_PB"/>
    <property type="match status" value="1"/>
</dbReference>
<feature type="active site" description="Nucleophile" evidence="10 11">
    <location>
        <position position="78"/>
    </location>
</feature>
<dbReference type="GO" id="GO:0005829">
    <property type="term" value="C:cytosol"/>
    <property type="evidence" value="ECO:0007669"/>
    <property type="project" value="TreeGrafter"/>
</dbReference>
<dbReference type="EC" id="4.3.3.6" evidence="10"/>
<comment type="function">
    <text evidence="8 10">Catalyzes the hydrolysis of glutamine to glutamate and ammonia as part of the biosynthesis of pyridoxal 5'-phosphate. The resulting ammonia molecule is channeled to the active site of PdxS.</text>
</comment>
<comment type="pathway">
    <text evidence="10">Cofactor biosynthesis; pyridoxal 5'-phosphate biosynthesis.</text>
</comment>
<dbReference type="FunFam" id="3.40.50.880:FF:000010">
    <property type="entry name" value="uncharacterized protein LOC100176842 isoform X2"/>
    <property type="match status" value="1"/>
</dbReference>
<feature type="binding site" evidence="10 12">
    <location>
        <position position="105"/>
    </location>
    <ligand>
        <name>L-glutamine</name>
        <dbReference type="ChEBI" id="CHEBI:58359"/>
    </ligand>
</feature>
<evidence type="ECO:0000256" key="2">
    <source>
        <dbReference type="ARBA" id="ARBA00022801"/>
    </source>
</evidence>
<dbReference type="STRING" id="1963862.B4O97_16450"/>
<dbReference type="EC" id="3.5.1.2" evidence="10"/>
<evidence type="ECO:0000313" key="13">
    <source>
        <dbReference type="EMBL" id="ORC31852.1"/>
    </source>
</evidence>
<dbReference type="PANTHER" id="PTHR31559:SF0">
    <property type="entry name" value="PYRIDOXAL 5'-PHOSPHATE SYNTHASE SUBUNIT SNO1-RELATED"/>
    <property type="match status" value="1"/>
</dbReference>
<evidence type="ECO:0000256" key="7">
    <source>
        <dbReference type="ARBA" id="ARBA00049534"/>
    </source>
</evidence>
<keyword evidence="4 10" id="KW-0315">Glutamine amidotransferase</keyword>
<sequence length="212" mass="23449">MRIGVLALQGDFHKHGEHLKRLGLDPVYVRTRDDVLSIDGLIIPGGESTTIGKLLVDFGLDASLKERLDQGLPVFGTCAGMILMAKEIVGREQFKLNLLDISVERNAYGRQIDSFEAEFEHSLPLQGPLHGVFIRAPRIAKVGPEVKVLASFEDCPVLVQQEKYLAASFHPELTENLELHRYFLSLVERAKEEGPAVPTLNDADRGRKTGAP</sequence>
<gene>
    <name evidence="10" type="primary">pdxT</name>
    <name evidence="13" type="ORF">B4O97_16450</name>
</gene>
<accession>A0A1Y1RV64</accession>
<proteinExistence type="inferred from homology"/>
<comment type="caution">
    <text evidence="13">The sequence shown here is derived from an EMBL/GenBank/DDBJ whole genome shotgun (WGS) entry which is preliminary data.</text>
</comment>
<keyword evidence="2 10" id="KW-0378">Hydrolase</keyword>
<dbReference type="GO" id="GO:0042823">
    <property type="term" value="P:pyridoxal phosphate biosynthetic process"/>
    <property type="evidence" value="ECO:0007669"/>
    <property type="project" value="UniProtKB-UniRule"/>
</dbReference>
<dbReference type="PIRSF" id="PIRSF005639">
    <property type="entry name" value="Glut_amidoT_SNO"/>
    <property type="match status" value="1"/>
</dbReference>
<dbReference type="PROSITE" id="PS01236">
    <property type="entry name" value="PDXT_SNO_1"/>
    <property type="match status" value="1"/>
</dbReference>
<dbReference type="GO" id="GO:0036381">
    <property type="term" value="F:pyridoxal 5'-phosphate synthase (glutamine hydrolysing) activity"/>
    <property type="evidence" value="ECO:0007669"/>
    <property type="project" value="UniProtKB-UniRule"/>
</dbReference>
<keyword evidence="14" id="KW-1185">Reference proteome</keyword>
<dbReference type="HAMAP" id="MF_01615">
    <property type="entry name" value="PdxT"/>
    <property type="match status" value="1"/>
</dbReference>
<evidence type="ECO:0000256" key="12">
    <source>
        <dbReference type="PIRSR" id="PIRSR005639-2"/>
    </source>
</evidence>
<dbReference type="RefSeq" id="WP_083052525.1">
    <property type="nucleotide sequence ID" value="NZ_MWQY01000023.1"/>
</dbReference>
<dbReference type="Proteomes" id="UP000192343">
    <property type="component" value="Unassembled WGS sequence"/>
</dbReference>
<dbReference type="EMBL" id="MWQY01000023">
    <property type="protein sequence ID" value="ORC31852.1"/>
    <property type="molecule type" value="Genomic_DNA"/>
</dbReference>
<feature type="active site" description="Charge relay system" evidence="10 11">
    <location>
        <position position="172"/>
    </location>
</feature>
<reference evidence="13 14" key="1">
    <citation type="submission" date="2017-03" db="EMBL/GenBank/DDBJ databases">
        <title>Draft Genome sequence of Marispirochaeta sp. strain JC444.</title>
        <authorList>
            <person name="Shivani Y."/>
            <person name="Subhash Y."/>
            <person name="Sasikala C."/>
            <person name="Ramana C."/>
        </authorList>
    </citation>
    <scope>NUCLEOTIDE SEQUENCE [LARGE SCALE GENOMIC DNA]</scope>
    <source>
        <strain evidence="13 14">JC444</strain>
    </source>
</reference>
<dbReference type="PANTHER" id="PTHR31559">
    <property type="entry name" value="PYRIDOXAL 5'-PHOSPHATE SYNTHASE SUBUNIT SNO"/>
    <property type="match status" value="1"/>
</dbReference>
<evidence type="ECO:0000256" key="9">
    <source>
        <dbReference type="ARBA" id="ARBA00064749"/>
    </source>
</evidence>
<dbReference type="GO" id="GO:0008614">
    <property type="term" value="P:pyridoxine metabolic process"/>
    <property type="evidence" value="ECO:0007669"/>
    <property type="project" value="TreeGrafter"/>
</dbReference>
<evidence type="ECO:0000256" key="8">
    <source>
        <dbReference type="ARBA" id="ARBA00054599"/>
    </source>
</evidence>
<feature type="active site" description="Charge relay system" evidence="10 11">
    <location>
        <position position="170"/>
    </location>
</feature>
<dbReference type="AlphaFoldDB" id="A0A1Y1RV64"/>
<evidence type="ECO:0000256" key="11">
    <source>
        <dbReference type="PIRSR" id="PIRSR005639-1"/>
    </source>
</evidence>
<dbReference type="GO" id="GO:1903600">
    <property type="term" value="C:glutaminase complex"/>
    <property type="evidence" value="ECO:0007669"/>
    <property type="project" value="TreeGrafter"/>
</dbReference>